<dbReference type="Proteomes" id="UP001603418">
    <property type="component" value="Unassembled WGS sequence"/>
</dbReference>
<evidence type="ECO:0000256" key="8">
    <source>
        <dbReference type="SAM" id="SignalP"/>
    </source>
</evidence>
<evidence type="ECO:0000256" key="6">
    <source>
        <dbReference type="ARBA" id="ARBA00023087"/>
    </source>
</evidence>
<keyword evidence="4 8" id="KW-0732">Signal</keyword>
<evidence type="ECO:0000256" key="2">
    <source>
        <dbReference type="ARBA" id="ARBA00022512"/>
    </source>
</evidence>
<comment type="subcellular location">
    <subcellularLocation>
        <location evidence="1">Secreted</location>
        <location evidence="1">Cell wall</location>
    </subcellularLocation>
</comment>
<feature type="signal peptide" evidence="8">
    <location>
        <begin position="1"/>
        <end position="26"/>
    </location>
</feature>
<evidence type="ECO:0000313" key="10">
    <source>
        <dbReference type="EMBL" id="MFF9880618.1"/>
    </source>
</evidence>
<dbReference type="InterPro" id="IPR005528">
    <property type="entry name" value="ChpA-H"/>
</dbReference>
<feature type="domain" description="Chaplin" evidence="9">
    <location>
        <begin position="44"/>
        <end position="84"/>
    </location>
</feature>
<reference evidence="10 11" key="1">
    <citation type="submission" date="2024-10" db="EMBL/GenBank/DDBJ databases">
        <title>The Natural Products Discovery Center: Release of the First 8490 Sequenced Strains for Exploring Actinobacteria Biosynthetic Diversity.</title>
        <authorList>
            <person name="Kalkreuter E."/>
            <person name="Kautsar S.A."/>
            <person name="Yang D."/>
            <person name="Bader C.D."/>
            <person name="Teijaro C.N."/>
            <person name="Fluegel L."/>
            <person name="Davis C.M."/>
            <person name="Simpson J.R."/>
            <person name="Lauterbach L."/>
            <person name="Steele A.D."/>
            <person name="Gui C."/>
            <person name="Meng S."/>
            <person name="Li G."/>
            <person name="Viehrig K."/>
            <person name="Ye F."/>
            <person name="Su P."/>
            <person name="Kiefer A.F."/>
            <person name="Nichols A."/>
            <person name="Cepeda A.J."/>
            <person name="Yan W."/>
            <person name="Fan B."/>
            <person name="Jiang Y."/>
            <person name="Adhikari A."/>
            <person name="Zheng C.-J."/>
            <person name="Schuster L."/>
            <person name="Cowan T.M."/>
            <person name="Smanski M.J."/>
            <person name="Chevrette M.G."/>
            <person name="De Carvalho L.P.S."/>
            <person name="Shen B."/>
        </authorList>
    </citation>
    <scope>NUCLEOTIDE SEQUENCE [LARGE SCALE GENOMIC DNA]</scope>
    <source>
        <strain evidence="10 11">NPDC013366</strain>
    </source>
</reference>
<dbReference type="Pfam" id="PF03777">
    <property type="entry name" value="ChpA-C"/>
    <property type="match status" value="1"/>
</dbReference>
<keyword evidence="11" id="KW-1185">Reference proteome</keyword>
<keyword evidence="5" id="KW-0130">Cell adhesion</keyword>
<proteinExistence type="predicted"/>
<evidence type="ECO:0000256" key="1">
    <source>
        <dbReference type="ARBA" id="ARBA00004191"/>
    </source>
</evidence>
<protein>
    <submittedName>
        <fullName evidence="10">Chaplin</fullName>
    </submittedName>
</protein>
<dbReference type="PROSITE" id="PS51884">
    <property type="entry name" value="CHAPLIN"/>
    <property type="match status" value="1"/>
</dbReference>
<evidence type="ECO:0000256" key="4">
    <source>
        <dbReference type="ARBA" id="ARBA00022729"/>
    </source>
</evidence>
<gene>
    <name evidence="10" type="ORF">ACF1HC_03210</name>
</gene>
<evidence type="ECO:0000259" key="9">
    <source>
        <dbReference type="PROSITE" id="PS51884"/>
    </source>
</evidence>
<accession>A0ABW6YPL7</accession>
<feature type="chain" id="PRO_5045577183" evidence="8">
    <location>
        <begin position="27"/>
        <end position="85"/>
    </location>
</feature>
<evidence type="ECO:0000256" key="5">
    <source>
        <dbReference type="ARBA" id="ARBA00022889"/>
    </source>
</evidence>
<keyword evidence="2" id="KW-0134">Cell wall</keyword>
<organism evidence="10 11">
    <name type="scientific">Streptomyces eurythermus</name>
    <dbReference type="NCBI Taxonomy" id="42237"/>
    <lineage>
        <taxon>Bacteria</taxon>
        <taxon>Bacillati</taxon>
        <taxon>Actinomycetota</taxon>
        <taxon>Actinomycetes</taxon>
        <taxon>Kitasatosporales</taxon>
        <taxon>Streptomycetaceae</taxon>
        <taxon>Streptomyces</taxon>
    </lineage>
</organism>
<evidence type="ECO:0000256" key="7">
    <source>
        <dbReference type="PROSITE-ProRule" id="PRU01232"/>
    </source>
</evidence>
<dbReference type="RefSeq" id="WP_030788345.1">
    <property type="nucleotide sequence ID" value="NZ_JBEYZS010000196.1"/>
</dbReference>
<evidence type="ECO:0000256" key="3">
    <source>
        <dbReference type="ARBA" id="ARBA00022525"/>
    </source>
</evidence>
<keyword evidence="6 7" id="KW-0034">Amyloid</keyword>
<keyword evidence="3" id="KW-0964">Secreted</keyword>
<sequence>MRLRSLATTTVITAALALAGTANAFASDGGGGGGASAVGVAANSPGILSGNVVQVPINLQANVCGNTINIIGLLNPAVGNICVNK</sequence>
<evidence type="ECO:0000313" key="11">
    <source>
        <dbReference type="Proteomes" id="UP001603418"/>
    </source>
</evidence>
<name>A0ABW6YPL7_9ACTN</name>
<dbReference type="EMBL" id="JBICBM010000002">
    <property type="protein sequence ID" value="MFF9880618.1"/>
    <property type="molecule type" value="Genomic_DNA"/>
</dbReference>
<comment type="caution">
    <text evidence="10">The sequence shown here is derived from an EMBL/GenBank/DDBJ whole genome shotgun (WGS) entry which is preliminary data.</text>
</comment>